<name>A0A9W4WLZ4_9GLOM</name>
<protein>
    <submittedName>
        <fullName evidence="1">8863_t:CDS:1</fullName>
    </submittedName>
</protein>
<dbReference type="EMBL" id="CAMKVN010000817">
    <property type="protein sequence ID" value="CAI2171396.1"/>
    <property type="molecule type" value="Genomic_DNA"/>
</dbReference>
<gene>
    <name evidence="1" type="ORF">FWILDA_LOCUS5059</name>
</gene>
<accession>A0A9W4WLZ4</accession>
<comment type="caution">
    <text evidence="1">The sequence shown here is derived from an EMBL/GenBank/DDBJ whole genome shotgun (WGS) entry which is preliminary data.</text>
</comment>
<proteinExistence type="predicted"/>
<dbReference type="Proteomes" id="UP001153678">
    <property type="component" value="Unassembled WGS sequence"/>
</dbReference>
<reference evidence="1" key="1">
    <citation type="submission" date="2022-08" db="EMBL/GenBank/DDBJ databases">
        <authorList>
            <person name="Kallberg Y."/>
            <person name="Tangrot J."/>
            <person name="Rosling A."/>
        </authorList>
    </citation>
    <scope>NUCLEOTIDE SEQUENCE</scope>
    <source>
        <strain evidence="1">Wild A</strain>
    </source>
</reference>
<dbReference type="AlphaFoldDB" id="A0A9W4WLZ4"/>
<sequence>MNINIYNQQYKSKESITYVHNETFYRKKQKRILSNEIFYQRKDLNVPYEKKLYMFRTDFVQGKKLKKDKLRRDAILPIEFSVPVLPSSDILVDPERMCQIRIGQLQEALTDS</sequence>
<organism evidence="1 2">
    <name type="scientific">Funneliformis geosporum</name>
    <dbReference type="NCBI Taxonomy" id="1117311"/>
    <lineage>
        <taxon>Eukaryota</taxon>
        <taxon>Fungi</taxon>
        <taxon>Fungi incertae sedis</taxon>
        <taxon>Mucoromycota</taxon>
        <taxon>Glomeromycotina</taxon>
        <taxon>Glomeromycetes</taxon>
        <taxon>Glomerales</taxon>
        <taxon>Glomeraceae</taxon>
        <taxon>Funneliformis</taxon>
    </lineage>
</organism>
<evidence type="ECO:0000313" key="1">
    <source>
        <dbReference type="EMBL" id="CAI2171396.1"/>
    </source>
</evidence>
<keyword evidence="2" id="KW-1185">Reference proteome</keyword>
<evidence type="ECO:0000313" key="2">
    <source>
        <dbReference type="Proteomes" id="UP001153678"/>
    </source>
</evidence>